<accession>A0A4Y2NX08</accession>
<reference evidence="1 2" key="1">
    <citation type="journal article" date="2019" name="Sci. Rep.">
        <title>Orb-weaving spider Araneus ventricosus genome elucidates the spidroin gene catalogue.</title>
        <authorList>
            <person name="Kono N."/>
            <person name="Nakamura H."/>
            <person name="Ohtoshi R."/>
            <person name="Moran D.A.P."/>
            <person name="Shinohara A."/>
            <person name="Yoshida Y."/>
            <person name="Fujiwara M."/>
            <person name="Mori M."/>
            <person name="Tomita M."/>
            <person name="Arakawa K."/>
        </authorList>
    </citation>
    <scope>NUCLEOTIDE SEQUENCE [LARGE SCALE GENOMIC DNA]</scope>
</reference>
<gene>
    <name evidence="1" type="ORF">AVEN_230122_1</name>
</gene>
<sequence>MFSNINENNQILKSCSLGGLRAWNLLPKDLSTVKRSKSAKKTKSQAEIVMDSLLYSLSFKKLDTKSLNLSRQLLQTPPIPDVCCDPRKKSAIALYVACLCGVEFTHNNAYGI</sequence>
<keyword evidence="2" id="KW-1185">Reference proteome</keyword>
<name>A0A4Y2NX08_ARAVE</name>
<dbReference type="AlphaFoldDB" id="A0A4Y2NX08"/>
<proteinExistence type="predicted"/>
<organism evidence="1 2">
    <name type="scientific">Araneus ventricosus</name>
    <name type="common">Orbweaver spider</name>
    <name type="synonym">Epeira ventricosa</name>
    <dbReference type="NCBI Taxonomy" id="182803"/>
    <lineage>
        <taxon>Eukaryota</taxon>
        <taxon>Metazoa</taxon>
        <taxon>Ecdysozoa</taxon>
        <taxon>Arthropoda</taxon>
        <taxon>Chelicerata</taxon>
        <taxon>Arachnida</taxon>
        <taxon>Araneae</taxon>
        <taxon>Araneomorphae</taxon>
        <taxon>Entelegynae</taxon>
        <taxon>Araneoidea</taxon>
        <taxon>Araneidae</taxon>
        <taxon>Araneus</taxon>
    </lineage>
</organism>
<evidence type="ECO:0000313" key="1">
    <source>
        <dbReference type="EMBL" id="GBN43584.1"/>
    </source>
</evidence>
<protein>
    <submittedName>
        <fullName evidence="1">Uncharacterized protein</fullName>
    </submittedName>
</protein>
<dbReference type="EMBL" id="BGPR01009987">
    <property type="protein sequence ID" value="GBN43584.1"/>
    <property type="molecule type" value="Genomic_DNA"/>
</dbReference>
<evidence type="ECO:0000313" key="2">
    <source>
        <dbReference type="Proteomes" id="UP000499080"/>
    </source>
</evidence>
<dbReference type="Proteomes" id="UP000499080">
    <property type="component" value="Unassembled WGS sequence"/>
</dbReference>
<comment type="caution">
    <text evidence="1">The sequence shown here is derived from an EMBL/GenBank/DDBJ whole genome shotgun (WGS) entry which is preliminary data.</text>
</comment>